<organism evidence="1 2">
    <name type="scientific">Paenibacillus urinalis</name>
    <dbReference type="NCBI Taxonomy" id="521520"/>
    <lineage>
        <taxon>Bacteria</taxon>
        <taxon>Bacillati</taxon>
        <taxon>Bacillota</taxon>
        <taxon>Bacilli</taxon>
        <taxon>Bacillales</taxon>
        <taxon>Paenibacillaceae</taxon>
        <taxon>Paenibacillus</taxon>
    </lineage>
</organism>
<evidence type="ECO:0000313" key="2">
    <source>
        <dbReference type="Proteomes" id="UP001220962"/>
    </source>
</evidence>
<sequence length="197" mass="22661">MHPKPQLVLDAGGVITANLSPSYWNELTLSDIVSGNSVVRKFKEELRESLWSGHISEAEFYVWIRRQMNEVDQSDEVMRRMLQTHLRLLPAAEWVAKWSEKANIHILSNHRHEWLSPVLAPLMSYITSCTISSEIGMCKPDAAIYNALHGRLEHSDEIYFVDDQERNLLPAREMGWETILADSTGQWTKTVNELLKC</sequence>
<protein>
    <submittedName>
        <fullName evidence="1">HAD-IA family hydrolase</fullName>
    </submittedName>
</protein>
<dbReference type="PANTHER" id="PTHR43611:SF3">
    <property type="entry name" value="FLAVIN MONONUCLEOTIDE HYDROLASE 1, CHLOROPLATIC"/>
    <property type="match status" value="1"/>
</dbReference>
<dbReference type="InterPro" id="IPR006439">
    <property type="entry name" value="HAD-SF_hydro_IA"/>
</dbReference>
<dbReference type="NCBIfam" id="TIGR01509">
    <property type="entry name" value="HAD-SF-IA-v3"/>
    <property type="match status" value="1"/>
</dbReference>
<dbReference type="InterPro" id="IPR023198">
    <property type="entry name" value="PGP-like_dom2"/>
</dbReference>
<reference evidence="1" key="1">
    <citation type="submission" date="2023-02" db="EMBL/GenBank/DDBJ databases">
        <title>Pathogen: clinical or host-associated sample.</title>
        <authorList>
            <person name="Hergert J."/>
            <person name="Casey R."/>
            <person name="Wagner J."/>
            <person name="Young E.L."/>
            <person name="Oakeson K.F."/>
        </authorList>
    </citation>
    <scope>NUCLEOTIDE SEQUENCE</scope>
    <source>
        <strain evidence="1">2022CK-00830</strain>
    </source>
</reference>
<dbReference type="GO" id="GO:0016787">
    <property type="term" value="F:hydrolase activity"/>
    <property type="evidence" value="ECO:0007669"/>
    <property type="project" value="UniProtKB-KW"/>
</dbReference>
<dbReference type="Gene3D" id="1.10.150.240">
    <property type="entry name" value="Putative phosphatase, domain 2"/>
    <property type="match status" value="1"/>
</dbReference>
<dbReference type="RefSeq" id="WP_052511708.1">
    <property type="nucleotide sequence ID" value="NZ_CP118101.1"/>
</dbReference>
<dbReference type="SUPFAM" id="SSF56784">
    <property type="entry name" value="HAD-like"/>
    <property type="match status" value="1"/>
</dbReference>
<dbReference type="NCBIfam" id="TIGR01549">
    <property type="entry name" value="HAD-SF-IA-v1"/>
    <property type="match status" value="1"/>
</dbReference>
<accession>A0AAX3N311</accession>
<evidence type="ECO:0000313" key="1">
    <source>
        <dbReference type="EMBL" id="WDH84043.1"/>
    </source>
</evidence>
<dbReference type="PANTHER" id="PTHR43611">
    <property type="entry name" value="ALPHA-D-GLUCOSE 1-PHOSPHATE PHOSPHATASE"/>
    <property type="match status" value="1"/>
</dbReference>
<dbReference type="InterPro" id="IPR036412">
    <property type="entry name" value="HAD-like_sf"/>
</dbReference>
<dbReference type="Proteomes" id="UP001220962">
    <property type="component" value="Chromosome"/>
</dbReference>
<keyword evidence="1" id="KW-0378">Hydrolase</keyword>
<dbReference type="AlphaFoldDB" id="A0AAX3N311"/>
<dbReference type="InterPro" id="IPR023214">
    <property type="entry name" value="HAD_sf"/>
</dbReference>
<gene>
    <name evidence="1" type="ORF">PUW23_07455</name>
</gene>
<name>A0AAX3N311_9BACL</name>
<proteinExistence type="predicted"/>
<dbReference type="EMBL" id="CP118101">
    <property type="protein sequence ID" value="WDH84043.1"/>
    <property type="molecule type" value="Genomic_DNA"/>
</dbReference>
<dbReference type="Gene3D" id="3.40.50.1000">
    <property type="entry name" value="HAD superfamily/HAD-like"/>
    <property type="match status" value="1"/>
</dbReference>